<comment type="caution">
    <text evidence="3">The sequence shown here is derived from an EMBL/GenBank/DDBJ whole genome shotgun (WGS) entry which is preliminary data.</text>
</comment>
<name>A0ABS7FPD8_9ACTN</name>
<keyword evidence="1" id="KW-0732">Signal</keyword>
<proteinExistence type="predicted"/>
<evidence type="ECO:0000313" key="3">
    <source>
        <dbReference type="EMBL" id="MBW8482171.1"/>
    </source>
</evidence>
<accession>A0ABS7FPD8</accession>
<organism evidence="3 4">
    <name type="scientific">Actinomadura parmotrematis</name>
    <dbReference type="NCBI Taxonomy" id="2864039"/>
    <lineage>
        <taxon>Bacteria</taxon>
        <taxon>Bacillati</taxon>
        <taxon>Actinomycetota</taxon>
        <taxon>Actinomycetes</taxon>
        <taxon>Streptosporangiales</taxon>
        <taxon>Thermomonosporaceae</taxon>
        <taxon>Actinomadura</taxon>
    </lineage>
</organism>
<dbReference type="Proteomes" id="UP000774570">
    <property type="component" value="Unassembled WGS sequence"/>
</dbReference>
<dbReference type="EMBL" id="JAIBOA010000004">
    <property type="protein sequence ID" value="MBW8482171.1"/>
    <property type="molecule type" value="Genomic_DNA"/>
</dbReference>
<evidence type="ECO:0000313" key="4">
    <source>
        <dbReference type="Proteomes" id="UP000774570"/>
    </source>
</evidence>
<protein>
    <recommendedName>
        <fullName evidence="2">Bacterial repeat domain-containing protein</fullName>
    </recommendedName>
</protein>
<feature type="chain" id="PRO_5046151080" description="Bacterial repeat domain-containing protein" evidence="1">
    <location>
        <begin position="35"/>
        <end position="808"/>
    </location>
</feature>
<dbReference type="InterPro" id="IPR044060">
    <property type="entry name" value="Bacterial_rp_domain"/>
</dbReference>
<evidence type="ECO:0000259" key="2">
    <source>
        <dbReference type="Pfam" id="PF18998"/>
    </source>
</evidence>
<evidence type="ECO:0000256" key="1">
    <source>
        <dbReference type="SAM" id="SignalP"/>
    </source>
</evidence>
<feature type="domain" description="Bacterial repeat" evidence="2">
    <location>
        <begin position="618"/>
        <end position="692"/>
    </location>
</feature>
<feature type="signal peptide" evidence="1">
    <location>
        <begin position="1"/>
        <end position="34"/>
    </location>
</feature>
<gene>
    <name evidence="3" type="ORF">K1Y72_07320</name>
</gene>
<reference evidence="3 4" key="1">
    <citation type="submission" date="2021-07" db="EMBL/GenBank/DDBJ databases">
        <title>Actinomadura sp. PM05-2 isolated from lichen.</title>
        <authorList>
            <person name="Somphong A."/>
            <person name="Phongsopitanun W."/>
            <person name="Tanasupawat S."/>
            <person name="Peongsungnone V."/>
        </authorList>
    </citation>
    <scope>NUCLEOTIDE SEQUENCE [LARGE SCALE GENOMIC DNA]</scope>
    <source>
        <strain evidence="3 4">PM05-2</strain>
    </source>
</reference>
<sequence>MIMLSDHPAPARALAVLAGAATAVSCLGAPAAAAEPPANPYANGTAITLAQPADPANGKYDFTGNDVYGGGNGVTPPLTSTDLTVDDTARAHHIVYAGNQAGALNGTAKLTYNGKRPDLTSSAATGYQAYFLYGGGGTGSTHTAAQATNVTMNDGWVRGWILGGGQGPITGDTRVTMSGGLIGPPIASTETVGQAEIYGGGINAGGTVKGDTYVTVKGEVYDAATYKAGDPVTLVRQHVLGGGSSGAVVTGDSHVSIEGGTVEGMVLGGPGGGGVANNLIGDTHVSVTGGVLSTRAGSTRGGSVYGGGYAASQNVTGNTNVSIGTGANILGGVYGGGYAGPYSIQGNTVSGNADTVVLGGHIGTNIYAGGAGTSRVNGTSTVHLRQIKPGSRFADEFTRSVLRGGIGTGGTAETRFEGYTADYKGAIGATNTGQMDGIRFVDASHLRVTPAKYHGRNWTIQKGSTVDVAAAGTMSSVSFTNAGLLTLNSAAAPENLHSTIGGDYRSDGGTLAMSATTDTAKNFLTIDKAAKLATGRSARARVRAGAPTTIDLKLAPSWDGHRIDLVTSADPSDAGAFTMTPIPVNNADFHGNAVLRHETNAKGGITWYIEGEPTPLYTVTVHHGTLPGGLAHDTFHPGAHVAVTATVPAGRRFTHWVVDSGGPLAGIDLRAARTSFTMPHNDVVLTAHFAPIPAGYLRLEKRIKDPRGVRTRPVTITARCAGGARTTLEVPAFRTGLFRGKPLDLPKAVRCTVTETADGAAGPVRATSVHQVNGGRARPGRTVTVTAGGKHRTAVRFTDTYKAKGLKD</sequence>
<keyword evidence="4" id="KW-1185">Reference proteome</keyword>
<dbReference type="Pfam" id="PF18998">
    <property type="entry name" value="Flg_new_2"/>
    <property type="match status" value="1"/>
</dbReference>
<dbReference type="RefSeq" id="WP_220164553.1">
    <property type="nucleotide sequence ID" value="NZ_JAIBOA010000004.1"/>
</dbReference>